<dbReference type="GO" id="GO:0030170">
    <property type="term" value="F:pyridoxal phosphate binding"/>
    <property type="evidence" value="ECO:0007669"/>
    <property type="project" value="InterPro"/>
</dbReference>
<dbReference type="GO" id="GO:0003677">
    <property type="term" value="F:DNA binding"/>
    <property type="evidence" value="ECO:0007669"/>
    <property type="project" value="UniProtKB-KW"/>
</dbReference>
<dbReference type="RefSeq" id="WP_014827105.1">
    <property type="nucleotide sequence ID" value="NC_018068.1"/>
</dbReference>
<keyword evidence="4" id="KW-0238">DNA-binding</keyword>
<reference evidence="7 8" key="1">
    <citation type="journal article" date="2012" name="J. Bacteriol.">
        <title>Complete genome sequences of Desulfosporosinus orientis DSM765T, Desulfosporosinus youngiae DSM17734T, Desulfosporosinus meridiei DSM13257T, and Desulfosporosinus acidiphilus DSM22704T.</title>
        <authorList>
            <person name="Pester M."/>
            <person name="Brambilla E."/>
            <person name="Alazard D."/>
            <person name="Rattei T."/>
            <person name="Weinmaier T."/>
            <person name="Han J."/>
            <person name="Lucas S."/>
            <person name="Lapidus A."/>
            <person name="Cheng J.F."/>
            <person name="Goodwin L."/>
            <person name="Pitluck S."/>
            <person name="Peters L."/>
            <person name="Ovchinnikova G."/>
            <person name="Teshima H."/>
            <person name="Detter J.C."/>
            <person name="Han C.S."/>
            <person name="Tapia R."/>
            <person name="Land M.L."/>
            <person name="Hauser L."/>
            <person name="Kyrpides N.C."/>
            <person name="Ivanova N.N."/>
            <person name="Pagani I."/>
            <person name="Huntmann M."/>
            <person name="Wei C.L."/>
            <person name="Davenport K.W."/>
            <person name="Daligault H."/>
            <person name="Chain P.S."/>
            <person name="Chen A."/>
            <person name="Mavromatis K."/>
            <person name="Markowitz V."/>
            <person name="Szeto E."/>
            <person name="Mikhailova N."/>
            <person name="Pati A."/>
            <person name="Wagner M."/>
            <person name="Woyke T."/>
            <person name="Ollivier B."/>
            <person name="Klenk H.P."/>
            <person name="Spring S."/>
            <person name="Loy A."/>
        </authorList>
    </citation>
    <scope>NUCLEOTIDE SEQUENCE [LARGE SCALE GENOMIC DNA]</scope>
    <source>
        <strain evidence="8">DSM 22704 / JCM 16185 / SJ4</strain>
    </source>
</reference>
<keyword evidence="7" id="KW-0032">Aminotransferase</keyword>
<dbReference type="InterPro" id="IPR036390">
    <property type="entry name" value="WH_DNA-bd_sf"/>
</dbReference>
<dbReference type="GO" id="GO:0008483">
    <property type="term" value="F:transaminase activity"/>
    <property type="evidence" value="ECO:0007669"/>
    <property type="project" value="UniProtKB-KW"/>
</dbReference>
<name>I4D5M8_DESAJ</name>
<gene>
    <name evidence="7" type="ordered locus">Desaci_2136</name>
</gene>
<dbReference type="Gene3D" id="1.10.10.10">
    <property type="entry name" value="Winged helix-like DNA-binding domain superfamily/Winged helix DNA-binding domain"/>
    <property type="match status" value="1"/>
</dbReference>
<dbReference type="CDD" id="cd00609">
    <property type="entry name" value="AAT_like"/>
    <property type="match status" value="1"/>
</dbReference>
<dbReference type="InterPro" id="IPR000524">
    <property type="entry name" value="Tscrpt_reg_HTH_GntR"/>
</dbReference>
<dbReference type="OrthoDB" id="9808770at2"/>
<dbReference type="PRINTS" id="PR00035">
    <property type="entry name" value="HTHGNTR"/>
</dbReference>
<keyword evidence="3" id="KW-0805">Transcription regulation</keyword>
<organism evidence="7 8">
    <name type="scientific">Desulfosporosinus acidiphilus (strain DSM 22704 / JCM 16185 / SJ4)</name>
    <dbReference type="NCBI Taxonomy" id="646529"/>
    <lineage>
        <taxon>Bacteria</taxon>
        <taxon>Bacillati</taxon>
        <taxon>Bacillota</taxon>
        <taxon>Clostridia</taxon>
        <taxon>Eubacteriales</taxon>
        <taxon>Desulfitobacteriaceae</taxon>
        <taxon>Desulfosporosinus</taxon>
    </lineage>
</organism>
<dbReference type="Gene3D" id="3.40.640.10">
    <property type="entry name" value="Type I PLP-dependent aspartate aminotransferase-like (Major domain)"/>
    <property type="match status" value="1"/>
</dbReference>
<protein>
    <submittedName>
        <fullName evidence="7">Transcriptional regulator with HTH domain and aminotransferase domain</fullName>
    </submittedName>
</protein>
<keyword evidence="8" id="KW-1185">Reference proteome</keyword>
<keyword evidence="5" id="KW-0804">Transcription</keyword>
<comment type="similarity">
    <text evidence="1">In the C-terminal section; belongs to the class-I pyridoxal-phosphate-dependent aminotransferase family.</text>
</comment>
<dbReference type="SUPFAM" id="SSF46785">
    <property type="entry name" value="Winged helix' DNA-binding domain"/>
    <property type="match status" value="1"/>
</dbReference>
<dbReference type="Pfam" id="PF00392">
    <property type="entry name" value="GntR"/>
    <property type="match status" value="1"/>
</dbReference>
<dbReference type="PANTHER" id="PTHR46577">
    <property type="entry name" value="HTH-TYPE TRANSCRIPTIONAL REGULATORY PROTEIN GABR"/>
    <property type="match status" value="1"/>
</dbReference>
<feature type="domain" description="HTH gntR-type" evidence="6">
    <location>
        <begin position="12"/>
        <end position="80"/>
    </location>
</feature>
<dbReference type="HOGENOM" id="CLU_017584_0_1_9"/>
<dbReference type="GO" id="GO:0003700">
    <property type="term" value="F:DNA-binding transcription factor activity"/>
    <property type="evidence" value="ECO:0007669"/>
    <property type="project" value="InterPro"/>
</dbReference>
<dbReference type="InterPro" id="IPR036388">
    <property type="entry name" value="WH-like_DNA-bd_sf"/>
</dbReference>
<dbReference type="InterPro" id="IPR051446">
    <property type="entry name" value="HTH_trans_reg/aminotransferase"/>
</dbReference>
<dbReference type="InterPro" id="IPR004839">
    <property type="entry name" value="Aminotransferase_I/II_large"/>
</dbReference>
<keyword evidence="7" id="KW-0808">Transferase</keyword>
<keyword evidence="2" id="KW-0663">Pyridoxal phosphate</keyword>
<dbReference type="InterPro" id="IPR015424">
    <property type="entry name" value="PyrdxlP-dep_Trfase"/>
</dbReference>
<evidence type="ECO:0000256" key="5">
    <source>
        <dbReference type="ARBA" id="ARBA00023163"/>
    </source>
</evidence>
<dbReference type="EMBL" id="CP003639">
    <property type="protein sequence ID" value="AFM41102.1"/>
    <property type="molecule type" value="Genomic_DNA"/>
</dbReference>
<dbReference type="CDD" id="cd07377">
    <property type="entry name" value="WHTH_GntR"/>
    <property type="match status" value="1"/>
</dbReference>
<dbReference type="STRING" id="646529.Desaci_2136"/>
<dbReference type="Pfam" id="PF00155">
    <property type="entry name" value="Aminotran_1_2"/>
    <property type="match status" value="1"/>
</dbReference>
<dbReference type="SUPFAM" id="SSF53383">
    <property type="entry name" value="PLP-dependent transferases"/>
    <property type="match status" value="1"/>
</dbReference>
<sequence>MMYINLDRNSTISLTRQIYSHIREAILNGTLKQFEKLPSTREMSHSLNVARNVVIESYEQLTAEGYIYTKNGAGTYVNDGIYFERTATLSSLINRKAIENRPNKNVISFRTGIPDLASIPIKKWGQLYKSITLSVSPLHMDYQSSKGEYELRYQLSMYLRRARGVNTYPENVLIINGAAQAFSLLSRLVSDDGYALVENPLSYGILHTLESNKVKIKTIPVDEFGMETAKLPNFPPELIFTTPSHQFPTGVILPIKRRIQMIQYARKHNSYIVEDDYDSEFRFDGSPIQSMQSLDPTRVIYVGTFSKTLMPSLRMGYMVLPDALCAQMEETKYVADLHSPILEQLTMAKFIEAGFFDMHIKKMRSIYLKRRNHLIKCLKNAFGDTVSISGAEAGMHLVATFKAINFNNLVMHNIEDNDLQIVPISKHYLLDETNKVLKHPYNDSLIFGYGNTNILSIDAGIKRLYTALSS</sequence>
<dbReference type="InterPro" id="IPR015421">
    <property type="entry name" value="PyrdxlP-dep_Trfase_major"/>
</dbReference>
<dbReference type="Proteomes" id="UP000002892">
    <property type="component" value="Chromosome"/>
</dbReference>
<evidence type="ECO:0000259" key="6">
    <source>
        <dbReference type="PROSITE" id="PS50949"/>
    </source>
</evidence>
<dbReference type="KEGG" id="dai:Desaci_2136"/>
<evidence type="ECO:0000256" key="2">
    <source>
        <dbReference type="ARBA" id="ARBA00022898"/>
    </source>
</evidence>
<accession>I4D5M8</accession>
<evidence type="ECO:0000256" key="4">
    <source>
        <dbReference type="ARBA" id="ARBA00023125"/>
    </source>
</evidence>
<evidence type="ECO:0000313" key="8">
    <source>
        <dbReference type="Proteomes" id="UP000002892"/>
    </source>
</evidence>
<dbReference type="eggNOG" id="COG1167">
    <property type="taxonomic scope" value="Bacteria"/>
</dbReference>
<dbReference type="AlphaFoldDB" id="I4D5M8"/>
<evidence type="ECO:0000256" key="3">
    <source>
        <dbReference type="ARBA" id="ARBA00023015"/>
    </source>
</evidence>
<evidence type="ECO:0000313" key="7">
    <source>
        <dbReference type="EMBL" id="AFM41102.1"/>
    </source>
</evidence>
<evidence type="ECO:0000256" key="1">
    <source>
        <dbReference type="ARBA" id="ARBA00005384"/>
    </source>
</evidence>
<dbReference type="SMART" id="SM00345">
    <property type="entry name" value="HTH_GNTR"/>
    <property type="match status" value="1"/>
</dbReference>
<proteinExistence type="inferred from homology"/>
<dbReference type="PANTHER" id="PTHR46577:SF1">
    <property type="entry name" value="HTH-TYPE TRANSCRIPTIONAL REGULATORY PROTEIN GABR"/>
    <property type="match status" value="1"/>
</dbReference>
<dbReference type="PROSITE" id="PS50949">
    <property type="entry name" value="HTH_GNTR"/>
    <property type="match status" value="1"/>
</dbReference>